<evidence type="ECO:0000256" key="4">
    <source>
        <dbReference type="ARBA" id="ARBA00007837"/>
    </source>
</evidence>
<dbReference type="AlphaFoldDB" id="A0A286GRQ7"/>
<comment type="cofactor">
    <cofactor evidence="2">
        <name>Mg(2+)</name>
        <dbReference type="ChEBI" id="CHEBI:18420"/>
    </cofactor>
</comment>
<dbReference type="InterPro" id="IPR050499">
    <property type="entry name" value="PEP-utilizing_PTS_enzyme"/>
</dbReference>
<dbReference type="Gene3D" id="3.20.20.60">
    <property type="entry name" value="Phosphoenolpyruvate-binding domains"/>
    <property type="match status" value="1"/>
</dbReference>
<dbReference type="InterPro" id="IPR008731">
    <property type="entry name" value="PTS_EIN"/>
</dbReference>
<evidence type="ECO:0000256" key="10">
    <source>
        <dbReference type="ARBA" id="ARBA00022679"/>
    </source>
</evidence>
<dbReference type="OrthoDB" id="9765468at2"/>
<dbReference type="NCBIfam" id="TIGR01417">
    <property type="entry name" value="PTS_I_fam"/>
    <property type="match status" value="1"/>
</dbReference>
<dbReference type="InterPro" id="IPR036618">
    <property type="entry name" value="PtsI_HPr-bd_sf"/>
</dbReference>
<dbReference type="GO" id="GO:0008965">
    <property type="term" value="F:phosphoenolpyruvate-protein phosphotransferase activity"/>
    <property type="evidence" value="ECO:0007669"/>
    <property type="project" value="UniProtKB-EC"/>
</dbReference>
<dbReference type="CDD" id="cd00211">
    <property type="entry name" value="PTS_IIA_fru"/>
    <property type="match status" value="1"/>
</dbReference>
<keyword evidence="11" id="KW-0598">Phosphotransferase system</keyword>
<dbReference type="InterPro" id="IPR002178">
    <property type="entry name" value="PTS_EIIA_type-2_dom"/>
</dbReference>
<dbReference type="SUPFAM" id="SSF52009">
    <property type="entry name" value="Phosphohistidine domain"/>
    <property type="match status" value="1"/>
</dbReference>
<dbReference type="PRINTS" id="PR01736">
    <property type="entry name" value="PHPHTRNFRASE"/>
</dbReference>
<evidence type="ECO:0000256" key="1">
    <source>
        <dbReference type="ARBA" id="ARBA00000683"/>
    </source>
</evidence>
<gene>
    <name evidence="18" type="ORF">SAMN05421508_107248</name>
</gene>
<comment type="catalytic activity">
    <reaction evidence="1">
        <text>L-histidyl-[protein] + phosphoenolpyruvate = N(pros)-phospho-L-histidyl-[protein] + pyruvate</text>
        <dbReference type="Rhea" id="RHEA:23880"/>
        <dbReference type="Rhea" id="RHEA-COMP:9745"/>
        <dbReference type="Rhea" id="RHEA-COMP:9746"/>
        <dbReference type="ChEBI" id="CHEBI:15361"/>
        <dbReference type="ChEBI" id="CHEBI:29979"/>
        <dbReference type="ChEBI" id="CHEBI:58702"/>
        <dbReference type="ChEBI" id="CHEBI:64837"/>
        <dbReference type="EC" id="2.7.3.9"/>
    </reaction>
</comment>
<dbReference type="PRINTS" id="PR00107">
    <property type="entry name" value="PHOSPHOCPHPR"/>
</dbReference>
<keyword evidence="19" id="KW-1185">Reference proteome</keyword>
<dbReference type="InterPro" id="IPR015813">
    <property type="entry name" value="Pyrv/PenolPyrv_kinase-like_dom"/>
</dbReference>
<dbReference type="GO" id="GO:0016301">
    <property type="term" value="F:kinase activity"/>
    <property type="evidence" value="ECO:0007669"/>
    <property type="project" value="UniProtKB-KW"/>
</dbReference>
<keyword evidence="12" id="KW-0479">Metal-binding</keyword>
<keyword evidence="13" id="KW-0418">Kinase</keyword>
<dbReference type="PROSITE" id="PS51094">
    <property type="entry name" value="PTS_EIIA_TYPE_2"/>
    <property type="match status" value="1"/>
</dbReference>
<dbReference type="Pfam" id="PF02896">
    <property type="entry name" value="PEP-utilizers_C"/>
    <property type="match status" value="1"/>
</dbReference>
<reference evidence="18 19" key="1">
    <citation type="submission" date="2017-09" db="EMBL/GenBank/DDBJ databases">
        <authorList>
            <person name="Ehlers B."/>
            <person name="Leendertz F.H."/>
        </authorList>
    </citation>
    <scope>NUCLEOTIDE SEQUENCE [LARGE SCALE GENOMIC DNA]</scope>
    <source>
        <strain evidence="18 19">USBA 140</strain>
    </source>
</reference>
<evidence type="ECO:0000256" key="3">
    <source>
        <dbReference type="ARBA" id="ARBA00004496"/>
    </source>
</evidence>
<organism evidence="18 19">
    <name type="scientific">Caenispirillum bisanense</name>
    <dbReference type="NCBI Taxonomy" id="414052"/>
    <lineage>
        <taxon>Bacteria</taxon>
        <taxon>Pseudomonadati</taxon>
        <taxon>Pseudomonadota</taxon>
        <taxon>Alphaproteobacteria</taxon>
        <taxon>Rhodospirillales</taxon>
        <taxon>Novispirillaceae</taxon>
        <taxon>Caenispirillum</taxon>
    </lineage>
</organism>
<evidence type="ECO:0000313" key="18">
    <source>
        <dbReference type="EMBL" id="SOD98210.1"/>
    </source>
</evidence>
<keyword evidence="9" id="KW-0762">Sugar transport</keyword>
<feature type="domain" description="HPr" evidence="17">
    <location>
        <begin position="165"/>
        <end position="252"/>
    </location>
</feature>
<comment type="subcellular location">
    <subcellularLocation>
        <location evidence="3">Cytoplasm</location>
    </subcellularLocation>
</comment>
<dbReference type="InterPro" id="IPR008279">
    <property type="entry name" value="PEP-util_enz_mobile_dom"/>
</dbReference>
<evidence type="ECO:0000313" key="19">
    <source>
        <dbReference type="Proteomes" id="UP000219621"/>
    </source>
</evidence>
<sequence length="840" mass="88070">MLRLSKDMVVLGMTATDKADAIRKTAAILADAGKVDPAYADSMLKREQQTATYLGNGIAIPHGLRGDGGMIRDTAICVAQFPQGVTWSDGEVVHIAVGIAAKSDEHIQVLANLTDVLQDEAAARRLAATGDPQDVLDILNRDRDQASAPAAGGGSGDLDRYAAYPVREDVTVSGHHGLHARPAAVFAGLAKQFSADVRVAHGAKVANAKSLASLLTLGVESGSTIRILADGGDAKAAVRALAEAVRAGLEEDDAGDDLPDEGTAGAARRGPAPAVDFAGDVRKGVAASPGLAIGPLHRLARPDVLIRDESRGASRETASLEAAMAEARHQLQALHAAVAARAGSKQAAIFLAHQEFLDDPDLAAEAKALIDGGQSAGRAWQIVTDRRAAEMAELSDATLKERANDMRDVGARVLRILAGQTGVLSPAPMPDHPVILAAEDLAPSDTANLDTARVLGIALTAGGPNSHSAILARSLDIPAVVSLGHEIDAVDDGTEVVLDGDHGLLLVAPDADDRRKAEDARDERRAAAQDAKAAAYKPAFTTDGERIEVVANIGRTDEAARAVEAGAEGVGLLRTEFLFLGREEAPTEDEQAAELTRMVEALNGLPLVVRTLDIGGDKDIPFLPMPPEDNPFLGLRGIRLALAKPELFRSQLRAIMRAATRAPEGAVKVMFPMIGTLEEFREAKAMLEEARAEIGAPRVEVGIMVEVPSAALMAPEFAREVDFFSIGTNDLTQYTLAIDRLHPTLTRKADGLHPSVLRLIRAVVDAAHPHGCWVGVCGNMAAERVAAPILIGLGVDELSVSPPAVAGLKAQIRGLSYGECRELAEAALACRTAADVRRLA</sequence>
<feature type="region of interest" description="Disordered" evidence="15">
    <location>
        <begin position="250"/>
        <end position="271"/>
    </location>
</feature>
<evidence type="ECO:0000259" key="16">
    <source>
        <dbReference type="PROSITE" id="PS51094"/>
    </source>
</evidence>
<dbReference type="InterPro" id="IPR036637">
    <property type="entry name" value="Phosphohistidine_dom_sf"/>
</dbReference>
<dbReference type="PANTHER" id="PTHR46244">
    <property type="entry name" value="PHOSPHOENOLPYRUVATE-PROTEIN PHOSPHOTRANSFERASE"/>
    <property type="match status" value="1"/>
</dbReference>
<dbReference type="NCBIfam" id="TIGR01003">
    <property type="entry name" value="PTS_HPr_family"/>
    <property type="match status" value="1"/>
</dbReference>
<dbReference type="PANTHER" id="PTHR46244:SF6">
    <property type="entry name" value="PHOSPHOENOLPYRUVATE-PROTEIN PHOSPHOTRANSFERASE"/>
    <property type="match status" value="1"/>
</dbReference>
<dbReference type="InterPro" id="IPR000121">
    <property type="entry name" value="PEP_util_C"/>
</dbReference>
<dbReference type="InterPro" id="IPR006318">
    <property type="entry name" value="PTS_EI-like"/>
</dbReference>
<evidence type="ECO:0000256" key="14">
    <source>
        <dbReference type="ARBA" id="ARBA00022842"/>
    </source>
</evidence>
<dbReference type="SUPFAM" id="SSF47831">
    <property type="entry name" value="Enzyme I of the PEP:sugar phosphotransferase system HPr-binding (sub)domain"/>
    <property type="match status" value="1"/>
</dbReference>
<dbReference type="CDD" id="cd00367">
    <property type="entry name" value="PTS-HPr_like"/>
    <property type="match status" value="1"/>
</dbReference>
<dbReference type="Pfam" id="PF00359">
    <property type="entry name" value="PTS_EIIA_2"/>
    <property type="match status" value="1"/>
</dbReference>
<dbReference type="GO" id="GO:0046872">
    <property type="term" value="F:metal ion binding"/>
    <property type="evidence" value="ECO:0007669"/>
    <property type="project" value="UniProtKB-KW"/>
</dbReference>
<dbReference type="Pfam" id="PF05524">
    <property type="entry name" value="PEP-utilisers_N"/>
    <property type="match status" value="1"/>
</dbReference>
<evidence type="ECO:0000256" key="15">
    <source>
        <dbReference type="SAM" id="MobiDB-lite"/>
    </source>
</evidence>
<dbReference type="Gene3D" id="3.30.1340.10">
    <property type="entry name" value="HPr-like"/>
    <property type="match status" value="1"/>
</dbReference>
<keyword evidence="7" id="KW-0963">Cytoplasm</keyword>
<feature type="compositionally biased region" description="Acidic residues" evidence="15">
    <location>
        <begin position="250"/>
        <end position="260"/>
    </location>
</feature>
<evidence type="ECO:0000256" key="7">
    <source>
        <dbReference type="ARBA" id="ARBA00022490"/>
    </source>
</evidence>
<keyword evidence="10" id="KW-0808">Transferase</keyword>
<evidence type="ECO:0000256" key="13">
    <source>
        <dbReference type="ARBA" id="ARBA00022777"/>
    </source>
</evidence>
<dbReference type="PROSITE" id="PS00742">
    <property type="entry name" value="PEP_ENZYMES_2"/>
    <property type="match status" value="1"/>
</dbReference>
<dbReference type="InterPro" id="IPR000032">
    <property type="entry name" value="HPr-like"/>
</dbReference>
<comment type="similarity">
    <text evidence="4">Belongs to the PEP-utilizing enzyme family.</text>
</comment>
<evidence type="ECO:0000256" key="5">
    <source>
        <dbReference type="ARBA" id="ARBA00012232"/>
    </source>
</evidence>
<evidence type="ECO:0000256" key="6">
    <source>
        <dbReference type="ARBA" id="ARBA00022448"/>
    </source>
</evidence>
<evidence type="ECO:0000256" key="12">
    <source>
        <dbReference type="ARBA" id="ARBA00022723"/>
    </source>
</evidence>
<dbReference type="InterPro" id="IPR023151">
    <property type="entry name" value="PEP_util_CS"/>
</dbReference>
<name>A0A286GRQ7_9PROT</name>
<dbReference type="InterPro" id="IPR018274">
    <property type="entry name" value="PEP_util_AS"/>
</dbReference>
<dbReference type="Pfam" id="PF00381">
    <property type="entry name" value="PTS-HPr"/>
    <property type="match status" value="1"/>
</dbReference>
<keyword evidence="14" id="KW-0460">Magnesium</keyword>
<dbReference type="Gene3D" id="3.40.930.10">
    <property type="entry name" value="Mannitol-specific EII, Chain A"/>
    <property type="match status" value="1"/>
</dbReference>
<dbReference type="Pfam" id="PF00391">
    <property type="entry name" value="PEP-utilizers"/>
    <property type="match status" value="1"/>
</dbReference>
<keyword evidence="6" id="KW-0813">Transport</keyword>
<dbReference type="InterPro" id="IPR016152">
    <property type="entry name" value="PTrfase/Anion_transptr"/>
</dbReference>
<dbReference type="PROSITE" id="PS00372">
    <property type="entry name" value="PTS_EIIA_TYPE_2_HIS"/>
    <property type="match status" value="1"/>
</dbReference>
<dbReference type="InterPro" id="IPR035895">
    <property type="entry name" value="HPr-like_sf"/>
</dbReference>
<proteinExistence type="inferred from homology"/>
<dbReference type="PROSITE" id="PS00370">
    <property type="entry name" value="PEP_ENZYMES_PHOS_SITE"/>
    <property type="match status" value="1"/>
</dbReference>
<dbReference type="SUPFAM" id="SSF51621">
    <property type="entry name" value="Phosphoenolpyruvate/pyruvate domain"/>
    <property type="match status" value="1"/>
</dbReference>
<dbReference type="SUPFAM" id="SSF55804">
    <property type="entry name" value="Phoshotransferase/anion transport protein"/>
    <property type="match status" value="1"/>
</dbReference>
<dbReference type="EC" id="2.7.3.9" evidence="5"/>
<dbReference type="PROSITE" id="PS00369">
    <property type="entry name" value="PTS_HPR_HIS"/>
    <property type="match status" value="1"/>
</dbReference>
<keyword evidence="8" id="KW-0597">Phosphoprotein</keyword>
<dbReference type="SUPFAM" id="SSF55594">
    <property type="entry name" value="HPr-like"/>
    <property type="match status" value="1"/>
</dbReference>
<evidence type="ECO:0000256" key="2">
    <source>
        <dbReference type="ARBA" id="ARBA00001946"/>
    </source>
</evidence>
<evidence type="ECO:0000256" key="9">
    <source>
        <dbReference type="ARBA" id="ARBA00022597"/>
    </source>
</evidence>
<dbReference type="RefSeq" id="WP_097280343.1">
    <property type="nucleotide sequence ID" value="NZ_OCNJ01000007.1"/>
</dbReference>
<dbReference type="InterPro" id="IPR040442">
    <property type="entry name" value="Pyrv_kinase-like_dom_sf"/>
</dbReference>
<dbReference type="InterPro" id="IPR001020">
    <property type="entry name" value="PTS_HPr_His_P_site"/>
</dbReference>
<dbReference type="Gene3D" id="3.50.30.10">
    <property type="entry name" value="Phosphohistidine domain"/>
    <property type="match status" value="1"/>
</dbReference>
<dbReference type="Gene3D" id="1.10.274.10">
    <property type="entry name" value="PtsI, HPr-binding domain"/>
    <property type="match status" value="1"/>
</dbReference>
<evidence type="ECO:0000256" key="8">
    <source>
        <dbReference type="ARBA" id="ARBA00022553"/>
    </source>
</evidence>
<dbReference type="GO" id="GO:0005737">
    <property type="term" value="C:cytoplasm"/>
    <property type="evidence" value="ECO:0007669"/>
    <property type="project" value="UniProtKB-SubCell"/>
</dbReference>
<protein>
    <recommendedName>
        <fullName evidence="5">phosphoenolpyruvate--protein phosphotransferase</fullName>
        <ecNumber evidence="5">2.7.3.9</ecNumber>
    </recommendedName>
</protein>
<feature type="domain" description="PTS EIIA type-2" evidence="16">
    <location>
        <begin position="2"/>
        <end position="142"/>
    </location>
</feature>
<dbReference type="EMBL" id="OCNJ01000007">
    <property type="protein sequence ID" value="SOD98210.1"/>
    <property type="molecule type" value="Genomic_DNA"/>
</dbReference>
<dbReference type="GO" id="GO:0009401">
    <property type="term" value="P:phosphoenolpyruvate-dependent sugar phosphotransferase system"/>
    <property type="evidence" value="ECO:0007669"/>
    <property type="project" value="UniProtKB-KW"/>
</dbReference>
<dbReference type="Proteomes" id="UP000219621">
    <property type="component" value="Unassembled WGS sequence"/>
</dbReference>
<evidence type="ECO:0000256" key="11">
    <source>
        <dbReference type="ARBA" id="ARBA00022683"/>
    </source>
</evidence>
<accession>A0A286GRQ7</accession>
<dbReference type="PROSITE" id="PS51350">
    <property type="entry name" value="PTS_HPR_DOM"/>
    <property type="match status" value="1"/>
</dbReference>
<evidence type="ECO:0000259" key="17">
    <source>
        <dbReference type="PROSITE" id="PS51350"/>
    </source>
</evidence>